<evidence type="ECO:0000256" key="5">
    <source>
        <dbReference type="SAM" id="MobiDB-lite"/>
    </source>
</evidence>
<dbReference type="PROSITE" id="PS00344">
    <property type="entry name" value="GATA_ZN_FINGER_1"/>
    <property type="match status" value="1"/>
</dbReference>
<accession>A0A168MEG9</accession>
<dbReference type="InterPro" id="IPR000679">
    <property type="entry name" value="Znf_GATA"/>
</dbReference>
<name>A0A168MEG9_ABSGL</name>
<proteinExistence type="predicted"/>
<evidence type="ECO:0000256" key="3">
    <source>
        <dbReference type="ARBA" id="ARBA00022833"/>
    </source>
</evidence>
<feature type="region of interest" description="Disordered" evidence="5">
    <location>
        <begin position="70"/>
        <end position="103"/>
    </location>
</feature>
<keyword evidence="1" id="KW-0479">Metal-binding</keyword>
<protein>
    <recommendedName>
        <fullName evidence="6">GATA-type domain-containing protein</fullName>
    </recommendedName>
</protein>
<gene>
    <name evidence="7" type="primary">ABSGL_03914.1 scaffold 4693</name>
</gene>
<feature type="domain" description="GATA-type" evidence="6">
    <location>
        <begin position="98"/>
        <end position="131"/>
    </location>
</feature>
<dbReference type="STRING" id="4829.A0A168MEG9"/>
<dbReference type="OrthoDB" id="515401at2759"/>
<dbReference type="InterPro" id="IPR051140">
    <property type="entry name" value="GATA_TF"/>
</dbReference>
<dbReference type="PANTHER" id="PTHR45658">
    <property type="entry name" value="GATA TRANSCRIPTION FACTOR"/>
    <property type="match status" value="1"/>
</dbReference>
<dbReference type="GO" id="GO:0043565">
    <property type="term" value="F:sequence-specific DNA binding"/>
    <property type="evidence" value="ECO:0007669"/>
    <property type="project" value="InterPro"/>
</dbReference>
<evidence type="ECO:0000256" key="1">
    <source>
        <dbReference type="ARBA" id="ARBA00022723"/>
    </source>
</evidence>
<dbReference type="SUPFAM" id="SSF57716">
    <property type="entry name" value="Glucocorticoid receptor-like (DNA-binding domain)"/>
    <property type="match status" value="1"/>
</dbReference>
<keyword evidence="2 4" id="KW-0863">Zinc-finger</keyword>
<dbReference type="EMBL" id="LT552071">
    <property type="protein sequence ID" value="SAL98385.1"/>
    <property type="molecule type" value="Genomic_DNA"/>
</dbReference>
<dbReference type="AlphaFoldDB" id="A0A168MEG9"/>
<organism evidence="7">
    <name type="scientific">Absidia glauca</name>
    <name type="common">Pin mould</name>
    <dbReference type="NCBI Taxonomy" id="4829"/>
    <lineage>
        <taxon>Eukaryota</taxon>
        <taxon>Fungi</taxon>
        <taxon>Fungi incertae sedis</taxon>
        <taxon>Mucoromycota</taxon>
        <taxon>Mucoromycotina</taxon>
        <taxon>Mucoromycetes</taxon>
        <taxon>Mucorales</taxon>
        <taxon>Cunninghamellaceae</taxon>
        <taxon>Absidia</taxon>
    </lineage>
</organism>
<dbReference type="PROSITE" id="PS50114">
    <property type="entry name" value="GATA_ZN_FINGER_2"/>
    <property type="match status" value="1"/>
</dbReference>
<evidence type="ECO:0000256" key="2">
    <source>
        <dbReference type="ARBA" id="ARBA00022771"/>
    </source>
</evidence>
<keyword evidence="8" id="KW-1185">Reference proteome</keyword>
<dbReference type="Pfam" id="PF00320">
    <property type="entry name" value="GATA"/>
    <property type="match status" value="1"/>
</dbReference>
<dbReference type="InParanoid" id="A0A168MEG9"/>
<dbReference type="GO" id="GO:0008270">
    <property type="term" value="F:zinc ion binding"/>
    <property type="evidence" value="ECO:0007669"/>
    <property type="project" value="UniProtKB-KW"/>
</dbReference>
<dbReference type="SMART" id="SM00401">
    <property type="entry name" value="ZnF_GATA"/>
    <property type="match status" value="1"/>
</dbReference>
<keyword evidence="3" id="KW-0862">Zinc</keyword>
<evidence type="ECO:0000256" key="4">
    <source>
        <dbReference type="PROSITE-ProRule" id="PRU00094"/>
    </source>
</evidence>
<dbReference type="InterPro" id="IPR013088">
    <property type="entry name" value="Znf_NHR/GATA"/>
</dbReference>
<reference evidence="7" key="1">
    <citation type="submission" date="2016-04" db="EMBL/GenBank/DDBJ databases">
        <authorList>
            <person name="Evans L.H."/>
            <person name="Alamgir A."/>
            <person name="Owens N."/>
            <person name="Weber N.D."/>
            <person name="Virtaneva K."/>
            <person name="Barbian K."/>
            <person name="Babar A."/>
            <person name="Rosenke K."/>
        </authorList>
    </citation>
    <scope>NUCLEOTIDE SEQUENCE [LARGE SCALE GENOMIC DNA]</scope>
    <source>
        <strain evidence="7">CBS 101.48</strain>
    </source>
</reference>
<evidence type="ECO:0000313" key="7">
    <source>
        <dbReference type="EMBL" id="SAL98385.1"/>
    </source>
</evidence>
<dbReference type="CDD" id="cd00202">
    <property type="entry name" value="ZnF_GATA"/>
    <property type="match status" value="1"/>
</dbReference>
<evidence type="ECO:0000313" key="8">
    <source>
        <dbReference type="Proteomes" id="UP000078561"/>
    </source>
</evidence>
<dbReference type="Gene3D" id="3.30.50.10">
    <property type="entry name" value="Erythroid Transcription Factor GATA-1, subunit A"/>
    <property type="match status" value="1"/>
</dbReference>
<dbReference type="Proteomes" id="UP000078561">
    <property type="component" value="Unassembled WGS sequence"/>
</dbReference>
<evidence type="ECO:0000259" key="6">
    <source>
        <dbReference type="PROSITE" id="PS50114"/>
    </source>
</evidence>
<dbReference type="GO" id="GO:0006355">
    <property type="term" value="P:regulation of DNA-templated transcription"/>
    <property type="evidence" value="ECO:0007669"/>
    <property type="project" value="InterPro"/>
</dbReference>
<sequence>MNHYIDMLTGQGLLYDEFGDTYCFDQANQSLMMGAHPNGAIYQDLVYFNRFCFPSSSPLSSDSSTFMDNSHTVSSASVDPSPELKLNSATGVGKKPKDSGRKKCTNCGVTKTPSWRRSVEGSRLLCNACGL</sequence>